<accession>A0A1Z1MDH4</accession>
<evidence type="ECO:0000256" key="3">
    <source>
        <dbReference type="ARBA" id="ARBA00023274"/>
    </source>
</evidence>
<dbReference type="GO" id="GO:0003735">
    <property type="term" value="F:structural constituent of ribosome"/>
    <property type="evidence" value="ECO:0007669"/>
    <property type="project" value="InterPro"/>
</dbReference>
<evidence type="ECO:0000256" key="5">
    <source>
        <dbReference type="HAMAP-Rule" id="MF_00373"/>
    </source>
</evidence>
<dbReference type="NCBIfam" id="TIGR00009">
    <property type="entry name" value="L28"/>
    <property type="match status" value="1"/>
</dbReference>
<organism evidence="6">
    <name type="scientific">Chondria sp.</name>
    <name type="common">in: red algae</name>
    <dbReference type="NCBI Taxonomy" id="1982705"/>
    <lineage>
        <taxon>Eukaryota</taxon>
        <taxon>Rhodophyta</taxon>
        <taxon>Florideophyceae</taxon>
        <taxon>Rhodymeniophycidae</taxon>
        <taxon>Ceramiales</taxon>
        <taxon>Rhodomelaceae</taxon>
        <taxon>Chondrieae</taxon>
        <taxon>Chondria</taxon>
    </lineage>
</organism>
<dbReference type="PANTHER" id="PTHR13528">
    <property type="entry name" value="39S RIBOSOMAL PROTEIN L28, MITOCHONDRIAL"/>
    <property type="match status" value="1"/>
</dbReference>
<evidence type="ECO:0000313" key="6">
    <source>
        <dbReference type="EMBL" id="ARW64128.1"/>
    </source>
</evidence>
<dbReference type="InterPro" id="IPR034704">
    <property type="entry name" value="Ribosomal_bL28/bL31-like_sf"/>
</dbReference>
<dbReference type="HAMAP" id="MF_00373">
    <property type="entry name" value="Ribosomal_bL28"/>
    <property type="match status" value="1"/>
</dbReference>
<comment type="similarity">
    <text evidence="1 5">Belongs to the bacterial ribosomal protein bL28 family.</text>
</comment>
<proteinExistence type="inferred from homology"/>
<keyword evidence="3 5" id="KW-0687">Ribonucleoprotein</keyword>
<dbReference type="InterPro" id="IPR037147">
    <property type="entry name" value="Ribosomal_bL28_sf"/>
</dbReference>
<gene>
    <name evidence="5 6" type="primary">rpl28</name>
</gene>
<reference evidence="6" key="1">
    <citation type="journal article" date="2017" name="J. Phycol.">
        <title>Analysis of chloroplast genomes and a supermatrix inform reclassification of the Rhodomelaceae (Rhodophyta).</title>
        <authorList>
            <person name="Diaz-Tapia P."/>
            <person name="Maggs C.A."/>
            <person name="West J.A."/>
            <person name="Verbruggen H."/>
        </authorList>
    </citation>
    <scope>NUCLEOTIDE SEQUENCE</scope>
    <source>
        <strain evidence="6">PD745</strain>
    </source>
</reference>
<dbReference type="InterPro" id="IPR026569">
    <property type="entry name" value="Ribosomal_bL28"/>
</dbReference>
<evidence type="ECO:0000256" key="4">
    <source>
        <dbReference type="ARBA" id="ARBA00035265"/>
    </source>
</evidence>
<dbReference type="InterPro" id="IPR001383">
    <property type="entry name" value="Ribosomal_bL28_bact-type"/>
</dbReference>
<comment type="subcellular location">
    <subcellularLocation>
        <location evidence="5">Plastid</location>
        <location evidence="5">Chloroplast</location>
    </subcellularLocation>
</comment>
<dbReference type="AlphaFoldDB" id="A0A1Z1MDH4"/>
<dbReference type="GO" id="GO:0006412">
    <property type="term" value="P:translation"/>
    <property type="evidence" value="ECO:0007669"/>
    <property type="project" value="UniProtKB-UniRule"/>
</dbReference>
<dbReference type="EMBL" id="MF101431">
    <property type="protein sequence ID" value="ARW64128.1"/>
    <property type="molecule type" value="Genomic_DNA"/>
</dbReference>
<sequence>MSKICILSGKKRNNGYQVSHSHVRTRKKQEVNLHYKKVWSKKKNSWIKLRISTKMIKSLDKIKI</sequence>
<evidence type="ECO:0000256" key="2">
    <source>
        <dbReference type="ARBA" id="ARBA00022980"/>
    </source>
</evidence>
<dbReference type="Pfam" id="PF00830">
    <property type="entry name" value="Ribosomal_L28"/>
    <property type="match status" value="1"/>
</dbReference>
<dbReference type="PANTHER" id="PTHR13528:SF2">
    <property type="entry name" value="LARGE RIBOSOMAL SUBUNIT PROTEIN BL28M"/>
    <property type="match status" value="1"/>
</dbReference>
<evidence type="ECO:0000256" key="1">
    <source>
        <dbReference type="ARBA" id="ARBA00008760"/>
    </source>
</evidence>
<dbReference type="GO" id="GO:0009507">
    <property type="term" value="C:chloroplast"/>
    <property type="evidence" value="ECO:0007669"/>
    <property type="project" value="UniProtKB-SubCell"/>
</dbReference>
<dbReference type="GO" id="GO:0005840">
    <property type="term" value="C:ribosome"/>
    <property type="evidence" value="ECO:0007669"/>
    <property type="project" value="UniProtKB-KW"/>
</dbReference>
<keyword evidence="6" id="KW-0150">Chloroplast</keyword>
<protein>
    <recommendedName>
        <fullName evidence="4 5">Large ribosomal subunit protein bL28c</fullName>
    </recommendedName>
</protein>
<name>A0A1Z1MDH4_9FLOR</name>
<keyword evidence="6" id="KW-0934">Plastid</keyword>
<dbReference type="SUPFAM" id="SSF143800">
    <property type="entry name" value="L28p-like"/>
    <property type="match status" value="1"/>
</dbReference>
<geneLocation type="chloroplast" evidence="6"/>
<dbReference type="Gene3D" id="2.30.170.40">
    <property type="entry name" value="Ribosomal protein L28/L24"/>
    <property type="match status" value="1"/>
</dbReference>
<dbReference type="GO" id="GO:1990904">
    <property type="term" value="C:ribonucleoprotein complex"/>
    <property type="evidence" value="ECO:0007669"/>
    <property type="project" value="UniProtKB-KW"/>
</dbReference>
<keyword evidence="2 5" id="KW-0689">Ribosomal protein</keyword>